<dbReference type="SUPFAM" id="SSF161098">
    <property type="entry name" value="MetI-like"/>
    <property type="match status" value="1"/>
</dbReference>
<feature type="transmembrane region" description="Helical" evidence="7">
    <location>
        <begin position="95"/>
        <end position="119"/>
    </location>
</feature>
<evidence type="ECO:0000256" key="3">
    <source>
        <dbReference type="ARBA" id="ARBA00022475"/>
    </source>
</evidence>
<dbReference type="Proteomes" id="UP000192140">
    <property type="component" value="Unassembled WGS sequence"/>
</dbReference>
<keyword evidence="3" id="KW-1003">Cell membrane</keyword>
<accession>A0A1S7U6V7</accession>
<name>A0A1S7U6V7_9HYPH</name>
<dbReference type="GO" id="GO:0043190">
    <property type="term" value="C:ATP-binding cassette (ABC) transporter complex"/>
    <property type="evidence" value="ECO:0007669"/>
    <property type="project" value="TreeGrafter"/>
</dbReference>
<feature type="domain" description="ABC transmembrane type-1" evidence="8">
    <location>
        <begin position="91"/>
        <end position="270"/>
    </location>
</feature>
<dbReference type="GO" id="GO:0015226">
    <property type="term" value="F:carnitine transmembrane transporter activity"/>
    <property type="evidence" value="ECO:0007669"/>
    <property type="project" value="TreeGrafter"/>
</dbReference>
<feature type="transmembrane region" description="Helical" evidence="7">
    <location>
        <begin position="71"/>
        <end position="88"/>
    </location>
</feature>
<dbReference type="AlphaFoldDB" id="A0A1S7U6V7"/>
<dbReference type="PROSITE" id="PS50928">
    <property type="entry name" value="ABC_TM1"/>
    <property type="match status" value="1"/>
</dbReference>
<dbReference type="InterPro" id="IPR000515">
    <property type="entry name" value="MetI-like"/>
</dbReference>
<feature type="transmembrane region" description="Helical" evidence="7">
    <location>
        <begin position="139"/>
        <end position="165"/>
    </location>
</feature>
<dbReference type="PANTHER" id="PTHR47737">
    <property type="entry name" value="GLYCINE BETAINE/PROLINE BETAINE TRANSPORT SYSTEM PERMEASE PROTEIN PROW"/>
    <property type="match status" value="1"/>
</dbReference>
<comment type="similarity">
    <text evidence="7">Belongs to the binding-protein-dependent transport system permease family.</text>
</comment>
<evidence type="ECO:0000256" key="2">
    <source>
        <dbReference type="ARBA" id="ARBA00022448"/>
    </source>
</evidence>
<evidence type="ECO:0000256" key="6">
    <source>
        <dbReference type="ARBA" id="ARBA00023136"/>
    </source>
</evidence>
<keyword evidence="10" id="KW-1185">Reference proteome</keyword>
<dbReference type="PANTHER" id="PTHR47737:SF1">
    <property type="entry name" value="GLYCINE BETAINE_PROLINE BETAINE TRANSPORT SYSTEM PERMEASE PROTEIN PROW"/>
    <property type="match status" value="1"/>
</dbReference>
<evidence type="ECO:0000313" key="10">
    <source>
        <dbReference type="Proteomes" id="UP000192140"/>
    </source>
</evidence>
<evidence type="ECO:0000256" key="7">
    <source>
        <dbReference type="RuleBase" id="RU363032"/>
    </source>
</evidence>
<protein>
    <submittedName>
        <fullName evidence="9">Glycine/betaine ABC transporter family protein, membrane spanning protein</fullName>
    </submittedName>
</protein>
<keyword evidence="2 7" id="KW-0813">Transport</keyword>
<feature type="transmembrane region" description="Helical" evidence="7">
    <location>
        <begin position="210"/>
        <end position="231"/>
    </location>
</feature>
<dbReference type="Pfam" id="PF00528">
    <property type="entry name" value="BPD_transp_1"/>
    <property type="match status" value="1"/>
</dbReference>
<comment type="caution">
    <text evidence="9">The sequence shown here is derived from an EMBL/GenBank/DDBJ whole genome shotgun (WGS) entry which is preliminary data.</text>
</comment>
<evidence type="ECO:0000256" key="1">
    <source>
        <dbReference type="ARBA" id="ARBA00004651"/>
    </source>
</evidence>
<dbReference type="FunFam" id="1.10.3720.10:FF:000001">
    <property type="entry name" value="Glycine betaine ABC transporter, permease"/>
    <property type="match status" value="1"/>
</dbReference>
<dbReference type="EMBL" id="FCNP01000043">
    <property type="protein sequence ID" value="CVI62178.1"/>
    <property type="molecule type" value="Genomic_DNA"/>
</dbReference>
<gene>
    <name evidence="9" type="ORF">AGR7A_Lc50068</name>
</gene>
<dbReference type="CDD" id="cd06261">
    <property type="entry name" value="TM_PBP2"/>
    <property type="match status" value="1"/>
</dbReference>
<comment type="subcellular location">
    <subcellularLocation>
        <location evidence="1 7">Cell membrane</location>
        <topology evidence="1 7">Multi-pass membrane protein</topology>
    </subcellularLocation>
</comment>
<dbReference type="InterPro" id="IPR035906">
    <property type="entry name" value="MetI-like_sf"/>
</dbReference>
<reference evidence="9" key="1">
    <citation type="submission" date="2016-01" db="EMBL/GenBank/DDBJ databases">
        <authorList>
            <person name="Regsiter A."/>
            <person name="william w."/>
        </authorList>
    </citation>
    <scope>NUCLEOTIDE SEQUENCE</scope>
    <source>
        <strain evidence="9">NCPPB 1641</strain>
    </source>
</reference>
<dbReference type="RefSeq" id="WP_080853712.1">
    <property type="nucleotide sequence ID" value="NZ_LT009776.1"/>
</dbReference>
<sequence>MNFDLFRFSPGTYLAPAVDWLNTNFHPFFAEVTNIVEAVLGAIEAALLYPPAFALIAAATLLAFFAINLKAAMVTVSALSFCFFAGLWRESMQTLALVTVAVAISVSVAFPLGILASRYKRFETYLRPVLDIMQTVPPWVYLIPAVMIFSLGRVPAIIATIVYGVPPMLRLTTLAFNQVPKDLLELGQATGASPRSILFKIEIPSATPTLLVGLNQCILLSLAMVVLAGLVGAGGLGAEVTRGLTRMEMGPGLRAGLAIVAIAIFLDRLSRGALRGRRTSVAGSGAH</sequence>
<feature type="transmembrane region" description="Helical" evidence="7">
    <location>
        <begin position="251"/>
        <end position="269"/>
    </location>
</feature>
<evidence type="ECO:0000313" key="9">
    <source>
        <dbReference type="EMBL" id="CVI62178.1"/>
    </source>
</evidence>
<proteinExistence type="inferred from homology"/>
<dbReference type="GO" id="GO:0031460">
    <property type="term" value="P:glycine betaine transport"/>
    <property type="evidence" value="ECO:0007669"/>
    <property type="project" value="TreeGrafter"/>
</dbReference>
<keyword evidence="5 7" id="KW-1133">Transmembrane helix</keyword>
<feature type="transmembrane region" description="Helical" evidence="7">
    <location>
        <begin position="46"/>
        <end position="65"/>
    </location>
</feature>
<dbReference type="GO" id="GO:0015871">
    <property type="term" value="P:choline transport"/>
    <property type="evidence" value="ECO:0007669"/>
    <property type="project" value="TreeGrafter"/>
</dbReference>
<keyword evidence="4 7" id="KW-0812">Transmembrane</keyword>
<evidence type="ECO:0000259" key="8">
    <source>
        <dbReference type="PROSITE" id="PS50928"/>
    </source>
</evidence>
<evidence type="ECO:0000256" key="4">
    <source>
        <dbReference type="ARBA" id="ARBA00022692"/>
    </source>
</evidence>
<dbReference type="Gene3D" id="1.10.3720.10">
    <property type="entry name" value="MetI-like"/>
    <property type="match status" value="1"/>
</dbReference>
<evidence type="ECO:0000256" key="5">
    <source>
        <dbReference type="ARBA" id="ARBA00022989"/>
    </source>
</evidence>
<keyword evidence="6 7" id="KW-0472">Membrane</keyword>
<dbReference type="GO" id="GO:0005275">
    <property type="term" value="F:amine transmembrane transporter activity"/>
    <property type="evidence" value="ECO:0007669"/>
    <property type="project" value="TreeGrafter"/>
</dbReference>
<organism evidence="9 10">
    <name type="scientific">Agrobacterium deltaense NCPPB 1641</name>
    <dbReference type="NCBI Taxonomy" id="1183425"/>
    <lineage>
        <taxon>Bacteria</taxon>
        <taxon>Pseudomonadati</taxon>
        <taxon>Pseudomonadota</taxon>
        <taxon>Alphaproteobacteria</taxon>
        <taxon>Hyphomicrobiales</taxon>
        <taxon>Rhizobiaceae</taxon>
        <taxon>Rhizobium/Agrobacterium group</taxon>
        <taxon>Agrobacterium</taxon>
    </lineage>
</organism>